<dbReference type="InterPro" id="IPR027417">
    <property type="entry name" value="P-loop_NTPase"/>
</dbReference>
<dbReference type="Proteomes" id="UP000287247">
    <property type="component" value="Unassembled WGS sequence"/>
</dbReference>
<evidence type="ECO:0008006" key="3">
    <source>
        <dbReference type="Google" id="ProtNLM"/>
    </source>
</evidence>
<accession>A0A401IGR3</accession>
<evidence type="ECO:0000313" key="2">
    <source>
        <dbReference type="Proteomes" id="UP000287247"/>
    </source>
</evidence>
<keyword evidence="2" id="KW-1185">Reference proteome</keyword>
<protein>
    <recommendedName>
        <fullName evidence="3">Serine/threonine protein kinase</fullName>
    </recommendedName>
</protein>
<reference evidence="2" key="1">
    <citation type="submission" date="2017-05" db="EMBL/GenBank/DDBJ databases">
        <title>Physiological properties and genetic analysis related to exopolysaccharide production of fresh-water unicellular cyanobacterium Aphanothece sacrum, Suizenji Nori, that has been cultured as a food source in Japan.</title>
        <authorList>
            <person name="Kanesaki Y."/>
            <person name="Yoshikawa S."/>
            <person name="Ohki K."/>
        </authorList>
    </citation>
    <scope>NUCLEOTIDE SEQUENCE [LARGE SCALE GENOMIC DNA]</scope>
    <source>
        <strain evidence="2">FPU1</strain>
    </source>
</reference>
<organism evidence="1 2">
    <name type="scientific">Aphanothece sacrum FPU1</name>
    <dbReference type="NCBI Taxonomy" id="1920663"/>
    <lineage>
        <taxon>Bacteria</taxon>
        <taxon>Bacillati</taxon>
        <taxon>Cyanobacteriota</taxon>
        <taxon>Cyanophyceae</taxon>
        <taxon>Oscillatoriophycideae</taxon>
        <taxon>Chroococcales</taxon>
        <taxon>Aphanothecaceae</taxon>
        <taxon>Aphanothece</taxon>
    </lineage>
</organism>
<dbReference type="AlphaFoldDB" id="A0A401IGR3"/>
<dbReference type="Pfam" id="PF14516">
    <property type="entry name" value="AAA_35"/>
    <property type="match status" value="1"/>
</dbReference>
<dbReference type="SUPFAM" id="SSF52540">
    <property type="entry name" value="P-loop containing nucleoside triphosphate hydrolases"/>
    <property type="match status" value="1"/>
</dbReference>
<dbReference type="Gene3D" id="3.40.50.300">
    <property type="entry name" value="P-loop containing nucleotide triphosphate hydrolases"/>
    <property type="match status" value="1"/>
</dbReference>
<dbReference type="EMBL" id="BDQK01000007">
    <property type="protein sequence ID" value="GBF80409.1"/>
    <property type="molecule type" value="Genomic_DNA"/>
</dbReference>
<name>A0A401IGR3_APHSA</name>
<dbReference type="RefSeq" id="WP_227873484.1">
    <property type="nucleotide sequence ID" value="NZ_BDQK01000007.1"/>
</dbReference>
<comment type="caution">
    <text evidence="1">The sequence shown here is derived from an EMBL/GenBank/DDBJ whole genome shotgun (WGS) entry which is preliminary data.</text>
</comment>
<gene>
    <name evidence="1" type="ORF">AsFPU1_1810</name>
</gene>
<evidence type="ECO:0000313" key="1">
    <source>
        <dbReference type="EMBL" id="GBF80409.1"/>
    </source>
</evidence>
<sequence>MVVMTRTNLEVKERIRGVILTSMGLERLEEAKEEAEYKENRGNRFTLEALSERMNLSVDTVMKIFACEVGVDKRTLKLCFSSFDLILEPLDFYKPELPPRTPRVDKRLISEPELPKGQVPLKSDFYIERSPIESNCYKTILQPGSLIRLKAPRRMGKSSLMIRIINHGIKNGCHGVYLNLQLADKDLFQDLDKFLQWFCANVSLALQLPNRVSDYWDTIFGSKMSCKFYFEEYILANLKQPLVLGLDDVDRLFRYPDLADDFFALLRAWHEEGKNRELWQKLRLVVVHSSEVYIPLNMNQSPFNVGLPIELPMLSPEQVQDLAKRYQLNWSLEEVTKLMDLVGGNPYLLRLALYHIYRADVTLDQLLTTSPLSPQHIYQEHLQRQLRYVEQDPRLVEALAKVMLGQEPLKLDVVQSIKLQSLGLINLQGTKITFGCLLYQQYFQQYFQSVNSLTA</sequence>
<proteinExistence type="predicted"/>